<dbReference type="PANTHER" id="PTHR43639:SF1">
    <property type="entry name" value="SHORT-CHAIN DEHYDROGENASE_REDUCTASE FAMILY PROTEIN"/>
    <property type="match status" value="1"/>
</dbReference>
<dbReference type="InterPro" id="IPR002347">
    <property type="entry name" value="SDR_fam"/>
</dbReference>
<protein>
    <submittedName>
        <fullName evidence="4">SDR family oxidoreductase</fullName>
    </submittedName>
</protein>
<comment type="similarity">
    <text evidence="1">Belongs to the short-chain dehydrogenases/reductases (SDR) family.</text>
</comment>
<dbReference type="InterPro" id="IPR036291">
    <property type="entry name" value="NAD(P)-bd_dom_sf"/>
</dbReference>
<dbReference type="SUPFAM" id="SSF51735">
    <property type="entry name" value="NAD(P)-binding Rossmann-fold domains"/>
    <property type="match status" value="1"/>
</dbReference>
<evidence type="ECO:0000256" key="1">
    <source>
        <dbReference type="ARBA" id="ARBA00006484"/>
    </source>
</evidence>
<organism evidence="4 5">
    <name type="scientific">Microbacterium soli</name>
    <dbReference type="NCBI Taxonomy" id="446075"/>
    <lineage>
        <taxon>Bacteria</taxon>
        <taxon>Bacillati</taxon>
        <taxon>Actinomycetota</taxon>
        <taxon>Actinomycetes</taxon>
        <taxon>Micrococcales</taxon>
        <taxon>Microbacteriaceae</taxon>
        <taxon>Microbacterium</taxon>
    </lineage>
</organism>
<dbReference type="Pfam" id="PF13561">
    <property type="entry name" value="adh_short_C2"/>
    <property type="match status" value="1"/>
</dbReference>
<comment type="caution">
    <text evidence="4">The sequence shown here is derived from an EMBL/GenBank/DDBJ whole genome shotgun (WGS) entry which is preliminary data.</text>
</comment>
<evidence type="ECO:0000313" key="5">
    <source>
        <dbReference type="Proteomes" id="UP001501591"/>
    </source>
</evidence>
<evidence type="ECO:0000256" key="2">
    <source>
        <dbReference type="ARBA" id="ARBA00023002"/>
    </source>
</evidence>
<gene>
    <name evidence="4" type="ORF">GCM10022383_25720</name>
</gene>
<proteinExistence type="inferred from homology"/>
<reference evidence="5" key="1">
    <citation type="journal article" date="2019" name="Int. J. Syst. Evol. Microbiol.">
        <title>The Global Catalogue of Microorganisms (GCM) 10K type strain sequencing project: providing services to taxonomists for standard genome sequencing and annotation.</title>
        <authorList>
            <consortium name="The Broad Institute Genomics Platform"/>
            <consortium name="The Broad Institute Genome Sequencing Center for Infectious Disease"/>
            <person name="Wu L."/>
            <person name="Ma J."/>
        </authorList>
    </citation>
    <scope>NUCLEOTIDE SEQUENCE [LARGE SCALE GENOMIC DNA]</scope>
    <source>
        <strain evidence="5">JCM 17024</strain>
    </source>
</reference>
<dbReference type="EMBL" id="BAABCP010000002">
    <property type="protein sequence ID" value="GAA3946742.1"/>
    <property type="molecule type" value="Genomic_DNA"/>
</dbReference>
<accession>A0ABP7NGQ2</accession>
<evidence type="ECO:0000313" key="4">
    <source>
        <dbReference type="EMBL" id="GAA3946742.1"/>
    </source>
</evidence>
<dbReference type="Gene3D" id="3.40.50.720">
    <property type="entry name" value="NAD(P)-binding Rossmann-like Domain"/>
    <property type="match status" value="1"/>
</dbReference>
<dbReference type="PANTHER" id="PTHR43639">
    <property type="entry name" value="OXIDOREDUCTASE, SHORT-CHAIN DEHYDROGENASE/REDUCTASE FAMILY (AFU_ORTHOLOGUE AFUA_5G02870)"/>
    <property type="match status" value="1"/>
</dbReference>
<dbReference type="RefSeq" id="WP_344820108.1">
    <property type="nucleotide sequence ID" value="NZ_BAABCP010000002.1"/>
</dbReference>
<dbReference type="Proteomes" id="UP001501591">
    <property type="component" value="Unassembled WGS sequence"/>
</dbReference>
<evidence type="ECO:0000256" key="3">
    <source>
        <dbReference type="SAM" id="MobiDB-lite"/>
    </source>
</evidence>
<feature type="region of interest" description="Disordered" evidence="3">
    <location>
        <begin position="258"/>
        <end position="282"/>
    </location>
</feature>
<keyword evidence="5" id="KW-1185">Reference proteome</keyword>
<dbReference type="PRINTS" id="PR00081">
    <property type="entry name" value="GDHRDH"/>
</dbReference>
<name>A0ABP7NGQ2_9MICO</name>
<sequence length="282" mass="29259">MADSAPSALITGGSRGMGARLAVLLAADGVEVTITYRRDADSAATVVDGIRDAGGSARAIRVELESADDIAAAFAGGSSFDFVVANAAASAFKPVAGLTAANLQRSWATNVRSFVLLAQHAVQTMTAGGRIVAITSYGAQRAFPSYGALGADKAALESWVRHLAAELGPRGITVNAVNGGLIDTDSLHHFYRQPGMPDLPEVTARVPLGRAGTAEEMARTVRFLLSPGAGYITGQTIVVDGGLTIVAPPFWGEMDAAAIPASRNPRSENERRAESPAQEEER</sequence>
<keyword evidence="2" id="KW-0560">Oxidoreductase</keyword>
<feature type="compositionally biased region" description="Basic and acidic residues" evidence="3">
    <location>
        <begin position="265"/>
        <end position="274"/>
    </location>
</feature>